<reference evidence="1" key="1">
    <citation type="journal article" date="2021" name="Proc. Natl. Acad. Sci. U.S.A.">
        <title>A Catalog of Tens of Thousands of Viruses from Human Metagenomes Reveals Hidden Associations with Chronic Diseases.</title>
        <authorList>
            <person name="Tisza M.J."/>
            <person name="Buck C.B."/>
        </authorList>
    </citation>
    <scope>NUCLEOTIDE SEQUENCE</scope>
    <source>
        <strain evidence="1">Ctu3o5</strain>
    </source>
</reference>
<accession>A0A8S5U1N7</accession>
<dbReference type="EMBL" id="BK015984">
    <property type="protein sequence ID" value="DAF88342.1"/>
    <property type="molecule type" value="Genomic_DNA"/>
</dbReference>
<protein>
    <submittedName>
        <fullName evidence="1">Uncharacterized protein</fullName>
    </submittedName>
</protein>
<sequence>MCCKSLVVTLAGEALIFKRKLRSHTIAIH</sequence>
<organism evidence="1">
    <name type="scientific">Myoviridae sp. ctu3o5</name>
    <dbReference type="NCBI Taxonomy" id="2825198"/>
    <lineage>
        <taxon>Viruses</taxon>
        <taxon>Duplodnaviria</taxon>
        <taxon>Heunggongvirae</taxon>
        <taxon>Uroviricota</taxon>
        <taxon>Caudoviricetes</taxon>
    </lineage>
</organism>
<name>A0A8S5U1N7_9CAUD</name>
<proteinExistence type="predicted"/>
<evidence type="ECO:0000313" key="1">
    <source>
        <dbReference type="EMBL" id="DAF88342.1"/>
    </source>
</evidence>